<comment type="similarity">
    <text evidence="1 2">Belongs to the enoyl-CoA hydratase/isomerase family.</text>
</comment>
<keyword evidence="4" id="KW-1185">Reference proteome</keyword>
<evidence type="ECO:0000256" key="2">
    <source>
        <dbReference type="RuleBase" id="RU003707"/>
    </source>
</evidence>
<sequence length="256" mass="27702">MPSHEELSALSDDGTIRTELDGRVATVVLDRPDKCNALTMDMWRMLELTVRGLGEDPRVLAIVIVGAGRDFCAGADIRELPLDSDAFHRLHLAAERTIADAPKPVIAAVRGSCVGGGCEIAVAADLCFAEPTARFGITASRLGVVYPYTPTQRLVAAVGRGRARRMLYGGELFDAAWAERAGLVSEVVDGDVEEFAHGYAQMLVRRSQTTIAAARQNTAGTPADLAWPDTDYVEGIRAYRHGREPEFGTLPRPLRL</sequence>
<dbReference type="PANTHER" id="PTHR43802">
    <property type="entry name" value="ENOYL-COA HYDRATASE"/>
    <property type="match status" value="1"/>
</dbReference>
<reference evidence="3 4" key="1">
    <citation type="journal article" date="2014" name="Int. J. Syst. Evol. Microbiol.">
        <title>Nocardioides zeae sp. nov., isolated from the stem of Zea mays.</title>
        <authorList>
            <person name="Glaeser S.P."/>
            <person name="McInroy J.A."/>
            <person name="Busse H.J."/>
            <person name="Kampfer P."/>
        </authorList>
    </citation>
    <scope>NUCLEOTIDE SEQUENCE [LARGE SCALE GENOMIC DNA]</scope>
    <source>
        <strain evidence="3 4">JCM 30728</strain>
    </source>
</reference>
<dbReference type="InterPro" id="IPR001753">
    <property type="entry name" value="Enoyl-CoA_hydra/iso"/>
</dbReference>
<dbReference type="SUPFAM" id="SSF52096">
    <property type="entry name" value="ClpP/crotonase"/>
    <property type="match status" value="1"/>
</dbReference>
<dbReference type="PANTHER" id="PTHR43802:SF1">
    <property type="entry name" value="IP11341P-RELATED"/>
    <property type="match status" value="1"/>
</dbReference>
<dbReference type="InterPro" id="IPR029045">
    <property type="entry name" value="ClpP/crotonase-like_dom_sf"/>
</dbReference>
<proteinExistence type="inferred from homology"/>
<evidence type="ECO:0000256" key="1">
    <source>
        <dbReference type="ARBA" id="ARBA00005254"/>
    </source>
</evidence>
<comment type="caution">
    <text evidence="3">The sequence shown here is derived from an EMBL/GenBank/DDBJ whole genome shotgun (WGS) entry which is preliminary data.</text>
</comment>
<dbReference type="EMBL" id="JAAGXA010000001">
    <property type="protein sequence ID" value="NEN77260.1"/>
    <property type="molecule type" value="Genomic_DNA"/>
</dbReference>
<gene>
    <name evidence="3" type="ORF">G3T38_03120</name>
</gene>
<dbReference type="AlphaFoldDB" id="A0A6P0HG88"/>
<protein>
    <submittedName>
        <fullName evidence="3">Enoyl-CoA hydratase/isomerase family protein</fullName>
    </submittedName>
</protein>
<dbReference type="PROSITE" id="PS00166">
    <property type="entry name" value="ENOYL_COA_HYDRATASE"/>
    <property type="match status" value="1"/>
</dbReference>
<organism evidence="3 4">
    <name type="scientific">Nocardioides zeae</name>
    <dbReference type="NCBI Taxonomy" id="1457234"/>
    <lineage>
        <taxon>Bacteria</taxon>
        <taxon>Bacillati</taxon>
        <taxon>Actinomycetota</taxon>
        <taxon>Actinomycetes</taxon>
        <taxon>Propionibacteriales</taxon>
        <taxon>Nocardioidaceae</taxon>
        <taxon>Nocardioides</taxon>
    </lineage>
</organism>
<dbReference type="GO" id="GO:0016853">
    <property type="term" value="F:isomerase activity"/>
    <property type="evidence" value="ECO:0007669"/>
    <property type="project" value="UniProtKB-KW"/>
</dbReference>
<dbReference type="CDD" id="cd06558">
    <property type="entry name" value="crotonase-like"/>
    <property type="match status" value="1"/>
</dbReference>
<dbReference type="Gene3D" id="3.90.226.10">
    <property type="entry name" value="2-enoyl-CoA Hydratase, Chain A, domain 1"/>
    <property type="match status" value="1"/>
</dbReference>
<name>A0A6P0HG88_9ACTN</name>
<evidence type="ECO:0000313" key="3">
    <source>
        <dbReference type="EMBL" id="NEN77260.1"/>
    </source>
</evidence>
<dbReference type="Proteomes" id="UP000468687">
    <property type="component" value="Unassembled WGS sequence"/>
</dbReference>
<dbReference type="InterPro" id="IPR018376">
    <property type="entry name" value="Enoyl-CoA_hyd/isom_CS"/>
</dbReference>
<accession>A0A6P0HG88</accession>
<dbReference type="Pfam" id="PF00378">
    <property type="entry name" value="ECH_1"/>
    <property type="match status" value="1"/>
</dbReference>
<dbReference type="RefSeq" id="WP_163770569.1">
    <property type="nucleotide sequence ID" value="NZ_JAAGXA010000001.1"/>
</dbReference>
<keyword evidence="3" id="KW-0413">Isomerase</keyword>
<evidence type="ECO:0000313" key="4">
    <source>
        <dbReference type="Proteomes" id="UP000468687"/>
    </source>
</evidence>